<name>A0A9P6T752_9BASI</name>
<reference evidence="1" key="1">
    <citation type="submission" date="2013-11" db="EMBL/GenBank/DDBJ databases">
        <title>Genome sequence of the fusiform rust pathogen reveals effectors for host alternation and coevolution with pine.</title>
        <authorList>
            <consortium name="DOE Joint Genome Institute"/>
            <person name="Smith K."/>
            <person name="Pendleton A."/>
            <person name="Kubisiak T."/>
            <person name="Anderson C."/>
            <person name="Salamov A."/>
            <person name="Aerts A."/>
            <person name="Riley R."/>
            <person name="Clum A."/>
            <person name="Lindquist E."/>
            <person name="Ence D."/>
            <person name="Campbell M."/>
            <person name="Kronenberg Z."/>
            <person name="Feau N."/>
            <person name="Dhillon B."/>
            <person name="Hamelin R."/>
            <person name="Burleigh J."/>
            <person name="Smith J."/>
            <person name="Yandell M."/>
            <person name="Nelson C."/>
            <person name="Grigoriev I."/>
            <person name="Davis J."/>
        </authorList>
    </citation>
    <scope>NUCLEOTIDE SEQUENCE</scope>
    <source>
        <strain evidence="1">G11</strain>
    </source>
</reference>
<proteinExistence type="predicted"/>
<keyword evidence="2" id="KW-1185">Reference proteome</keyword>
<sequence length="502" mass="57633">MTDSQSLQSATHPPYPYPECTDELTFHKSSVQCNRLGLLSLPAELITLVAIHVTANRLHSRTQSSCTPHRMHRNRRAAKLSYLDFKDLVNLGMSCRYLHTICQRLYQKQMVMMIPSTNQSLCEARYLPRFCHPRYQRKTIGDCNELYTRTIEEHEKVANGWPGVRNVNWLFISNQAYHRPKRSELFHGLITSTARLVKAFTNLRYLSLSRVNDETILMCLEQGVGENLEALSITLSETDDSDKGIVNFEQRISAISSLSRLKAIQINDIEPTWTGLIDQTLNLEELSLHISSFNSSIISSLKTKPLLKTLEIFGGLRCPSSGKRLMGAIANVFPMVDVLTLGIHFQVTHDVQRLETVDDYLELLSKLVGLKRFVFNHANLTTRPQFSGFEDSQLDRFFDYSRPYFEQCNKLQELVSIDFCDRSSTHGIMAKKIDFVSSNHRMKEDKHSTENLEQATSLNQKWQIMTTVEGKSTCVPITMCKIPDVRERIMVPFEFRWIRLVG</sequence>
<evidence type="ECO:0000313" key="1">
    <source>
        <dbReference type="EMBL" id="KAG0140093.1"/>
    </source>
</evidence>
<dbReference type="OrthoDB" id="2495703at2759"/>
<gene>
    <name evidence="1" type="ORF">CROQUDRAFT_53777</name>
</gene>
<dbReference type="SUPFAM" id="SSF52047">
    <property type="entry name" value="RNI-like"/>
    <property type="match status" value="1"/>
</dbReference>
<evidence type="ECO:0008006" key="3">
    <source>
        <dbReference type="Google" id="ProtNLM"/>
    </source>
</evidence>
<evidence type="ECO:0000313" key="2">
    <source>
        <dbReference type="Proteomes" id="UP000886653"/>
    </source>
</evidence>
<dbReference type="CDD" id="cd09917">
    <property type="entry name" value="F-box_SF"/>
    <property type="match status" value="1"/>
</dbReference>
<comment type="caution">
    <text evidence="1">The sequence shown here is derived from an EMBL/GenBank/DDBJ whole genome shotgun (WGS) entry which is preliminary data.</text>
</comment>
<dbReference type="Proteomes" id="UP000886653">
    <property type="component" value="Unassembled WGS sequence"/>
</dbReference>
<protein>
    <recommendedName>
        <fullName evidence="3">F-box domain-containing protein</fullName>
    </recommendedName>
</protein>
<accession>A0A9P6T752</accession>
<organism evidence="1 2">
    <name type="scientific">Cronartium quercuum f. sp. fusiforme G11</name>
    <dbReference type="NCBI Taxonomy" id="708437"/>
    <lineage>
        <taxon>Eukaryota</taxon>
        <taxon>Fungi</taxon>
        <taxon>Dikarya</taxon>
        <taxon>Basidiomycota</taxon>
        <taxon>Pucciniomycotina</taxon>
        <taxon>Pucciniomycetes</taxon>
        <taxon>Pucciniales</taxon>
        <taxon>Coleosporiaceae</taxon>
        <taxon>Cronartium</taxon>
    </lineage>
</organism>
<dbReference type="AlphaFoldDB" id="A0A9P6T752"/>
<dbReference type="EMBL" id="MU167476">
    <property type="protein sequence ID" value="KAG0140093.1"/>
    <property type="molecule type" value="Genomic_DNA"/>
</dbReference>